<accession>A0A8C4ZFC4</accession>
<reference evidence="5" key="1">
    <citation type="submission" date="2025-08" db="UniProtKB">
        <authorList>
            <consortium name="Ensembl"/>
        </authorList>
    </citation>
    <scope>IDENTIFICATION</scope>
</reference>
<evidence type="ECO:0000313" key="6">
    <source>
        <dbReference type="Proteomes" id="UP000694546"/>
    </source>
</evidence>
<dbReference type="CDD" id="cd02440">
    <property type="entry name" value="AdoMet_MTases"/>
    <property type="match status" value="1"/>
</dbReference>
<evidence type="ECO:0000313" key="5">
    <source>
        <dbReference type="Ensembl" id="ENSGMOP00000012807.2"/>
    </source>
</evidence>
<dbReference type="PANTHER" id="PTHR12176">
    <property type="entry name" value="SAM-DEPENDENT METHYLTRANSFERASE SUPERFAMILY PROTEIN"/>
    <property type="match status" value="1"/>
</dbReference>
<dbReference type="Ensembl" id="ENSGMOT00000013145.2">
    <property type="protein sequence ID" value="ENSGMOP00000012807.2"/>
    <property type="gene ID" value="ENSGMOG00000011973.2"/>
</dbReference>
<keyword evidence="3" id="KW-0808">Transferase</keyword>
<feature type="domain" description="Methyltransferase type 11" evidence="4">
    <location>
        <begin position="69"/>
        <end position="177"/>
    </location>
</feature>
<evidence type="ECO:0000259" key="4">
    <source>
        <dbReference type="Pfam" id="PF08241"/>
    </source>
</evidence>
<comment type="similarity">
    <text evidence="1">Belongs to the methyltransferase superfamily.</text>
</comment>
<reference evidence="5" key="2">
    <citation type="submission" date="2025-09" db="UniProtKB">
        <authorList>
            <consortium name="Ensembl"/>
        </authorList>
    </citation>
    <scope>IDENTIFICATION</scope>
</reference>
<dbReference type="GeneTree" id="ENSGT00940000164140"/>
<organism evidence="5 6">
    <name type="scientific">Gadus morhua</name>
    <name type="common">Atlantic cod</name>
    <dbReference type="NCBI Taxonomy" id="8049"/>
    <lineage>
        <taxon>Eukaryota</taxon>
        <taxon>Metazoa</taxon>
        <taxon>Chordata</taxon>
        <taxon>Craniata</taxon>
        <taxon>Vertebrata</taxon>
        <taxon>Euteleostomi</taxon>
        <taxon>Actinopterygii</taxon>
        <taxon>Neopterygii</taxon>
        <taxon>Teleostei</taxon>
        <taxon>Neoteleostei</taxon>
        <taxon>Acanthomorphata</taxon>
        <taxon>Zeiogadaria</taxon>
        <taxon>Gadariae</taxon>
        <taxon>Gadiformes</taxon>
        <taxon>Gadoidei</taxon>
        <taxon>Gadidae</taxon>
        <taxon>Gadus</taxon>
    </lineage>
</organism>
<proteinExistence type="inferred from homology"/>
<sequence>MFPPIHLTYFFGQSTDSMDHLPDENRRYKDVDYWDERYRVEQSFDWFGDFSKFKHLLENLINKDDSILVLGCGNSSMSGEMYDAGYRRITNIDYSSVCVDAMAARHAHCPGMTWRQMDARQLDFPDASFDIVLEKATLDAMLVEEKDPWKVSPQTACLIHQVLKEVRRALRPRGRFLSLTFAQPHFRKLLYARREYRWSVAQHTYGDGFHYFLYAMTAGEELSPEDAAMETRRLEEAEAPPPQMSSGAGIGFFQWMQGAEQM</sequence>
<evidence type="ECO:0000256" key="3">
    <source>
        <dbReference type="ARBA" id="ARBA00022679"/>
    </source>
</evidence>
<dbReference type="InterPro" id="IPR013216">
    <property type="entry name" value="Methyltransf_11"/>
</dbReference>
<dbReference type="InterPro" id="IPR051419">
    <property type="entry name" value="Lys/N-term_MeTrsfase_sf"/>
</dbReference>
<dbReference type="OMA" id="HWAVMDA"/>
<dbReference type="PANTHER" id="PTHR12176:SF80">
    <property type="entry name" value="EEF1A LYSINE METHYLTRANSFERASE 4"/>
    <property type="match status" value="1"/>
</dbReference>
<protein>
    <submittedName>
        <fullName evidence="5">Endothelin converting enzyme 2a</fullName>
    </submittedName>
</protein>
<dbReference type="Pfam" id="PF08241">
    <property type="entry name" value="Methyltransf_11"/>
    <property type="match status" value="1"/>
</dbReference>
<dbReference type="InterPro" id="IPR029063">
    <property type="entry name" value="SAM-dependent_MTases_sf"/>
</dbReference>
<dbReference type="Gene3D" id="3.40.50.150">
    <property type="entry name" value="Vaccinia Virus protein VP39"/>
    <property type="match status" value="1"/>
</dbReference>
<evidence type="ECO:0000256" key="2">
    <source>
        <dbReference type="ARBA" id="ARBA00022603"/>
    </source>
</evidence>
<dbReference type="SUPFAM" id="SSF53335">
    <property type="entry name" value="S-adenosyl-L-methionine-dependent methyltransferases"/>
    <property type="match status" value="1"/>
</dbReference>
<evidence type="ECO:0000256" key="1">
    <source>
        <dbReference type="ARBA" id="ARBA00008361"/>
    </source>
</evidence>
<dbReference type="GO" id="GO:0008757">
    <property type="term" value="F:S-adenosylmethionine-dependent methyltransferase activity"/>
    <property type="evidence" value="ECO:0007669"/>
    <property type="project" value="InterPro"/>
</dbReference>
<dbReference type="GO" id="GO:0032259">
    <property type="term" value="P:methylation"/>
    <property type="evidence" value="ECO:0007669"/>
    <property type="project" value="UniProtKB-KW"/>
</dbReference>
<dbReference type="AlphaFoldDB" id="A0A8C4ZFC4"/>
<dbReference type="Proteomes" id="UP000694546">
    <property type="component" value="Chromosome 8"/>
</dbReference>
<keyword evidence="6" id="KW-1185">Reference proteome</keyword>
<name>A0A8C4ZFC4_GADMO</name>
<keyword evidence="2" id="KW-0489">Methyltransferase</keyword>